<evidence type="ECO:0000313" key="2">
    <source>
        <dbReference type="EMBL" id="QLH80334.1"/>
    </source>
</evidence>
<dbReference type="InterPro" id="IPR051678">
    <property type="entry name" value="AGP_Transferase"/>
</dbReference>
<evidence type="ECO:0000313" key="3">
    <source>
        <dbReference type="Proteomes" id="UP000509346"/>
    </source>
</evidence>
<keyword evidence="2" id="KW-0808">Transferase</keyword>
<dbReference type="GeneID" id="56081172"/>
<evidence type="ECO:0000259" key="1">
    <source>
        <dbReference type="Pfam" id="PF01636"/>
    </source>
</evidence>
<keyword evidence="3" id="KW-1185">Reference proteome</keyword>
<sequence length="310" mass="33281">MPDGSPTERDARRVVADAVPDERVRSTARIDGGTNTLYRVETDAGEYVVKFNTFVGPEITAAEVEVTRLLADTDVPVPQVVDAILDPAEGPAYFVTTAVPGDPPTDVSPPLARRMGRVLREFSTVPGVAAIDGYGRLRHAPGATPPLAGSADTWREYVDWYVEMLLAKPSDGMADLVDPVRSVVDETLDAIPRRPAPAVVPDDYRPANLHVADGEVVGVLDLERAARGDLRLALVKSGYLLARERPAGGGGRLRAALYEGFGADVPDALHRCYRAVSVASEIRGFDVWWNDAVADEAAATLRGTVDELTE</sequence>
<accession>A0A7D5TS85</accession>
<dbReference type="Pfam" id="PF01636">
    <property type="entry name" value="APH"/>
    <property type="match status" value="1"/>
</dbReference>
<dbReference type="OrthoDB" id="238319at2157"/>
<name>A0A7D5TS85_9EURY</name>
<dbReference type="InterPro" id="IPR002575">
    <property type="entry name" value="Aminoglycoside_PTrfase"/>
</dbReference>
<gene>
    <name evidence="2" type="ORF">HZS54_01245</name>
</gene>
<dbReference type="Gene3D" id="3.90.1200.10">
    <property type="match status" value="1"/>
</dbReference>
<dbReference type="AlphaFoldDB" id="A0A7D5TS85"/>
<feature type="domain" description="Aminoglycoside phosphotransferase" evidence="1">
    <location>
        <begin position="32"/>
        <end position="262"/>
    </location>
</feature>
<dbReference type="PANTHER" id="PTHR21310">
    <property type="entry name" value="AMINOGLYCOSIDE PHOSPHOTRANSFERASE-RELATED-RELATED"/>
    <property type="match status" value="1"/>
</dbReference>
<proteinExistence type="predicted"/>
<dbReference type="EMBL" id="CP058909">
    <property type="protein sequence ID" value="QLH80334.1"/>
    <property type="molecule type" value="Genomic_DNA"/>
</dbReference>
<dbReference type="SUPFAM" id="SSF56112">
    <property type="entry name" value="Protein kinase-like (PK-like)"/>
    <property type="match status" value="1"/>
</dbReference>
<reference evidence="2 3" key="1">
    <citation type="submission" date="2020-07" db="EMBL/GenBank/DDBJ databases">
        <title>Halosimplex litoreum sp. nov. and Halosimplex rubrum sp. nov., isolated from different salt environments.</title>
        <authorList>
            <person name="Cui H."/>
        </authorList>
    </citation>
    <scope>NUCLEOTIDE SEQUENCE [LARGE SCALE GENOMIC DNA]</scope>
    <source>
        <strain evidence="2 3">R2</strain>
    </source>
</reference>
<organism evidence="2 3">
    <name type="scientific">Halosimplex pelagicum</name>
    <dbReference type="NCBI Taxonomy" id="869886"/>
    <lineage>
        <taxon>Archaea</taxon>
        <taxon>Methanobacteriati</taxon>
        <taxon>Methanobacteriota</taxon>
        <taxon>Stenosarchaea group</taxon>
        <taxon>Halobacteria</taxon>
        <taxon>Halobacteriales</taxon>
        <taxon>Haloarculaceae</taxon>
        <taxon>Halosimplex</taxon>
    </lineage>
</organism>
<dbReference type="InterPro" id="IPR011009">
    <property type="entry name" value="Kinase-like_dom_sf"/>
</dbReference>
<dbReference type="Gene3D" id="3.30.200.20">
    <property type="entry name" value="Phosphorylase Kinase, domain 1"/>
    <property type="match status" value="1"/>
</dbReference>
<dbReference type="KEGG" id="hpel:HZS54_01245"/>
<dbReference type="GO" id="GO:0016740">
    <property type="term" value="F:transferase activity"/>
    <property type="evidence" value="ECO:0007669"/>
    <property type="project" value="UniProtKB-KW"/>
</dbReference>
<dbReference type="Proteomes" id="UP000509346">
    <property type="component" value="Chromosome"/>
</dbReference>
<protein>
    <submittedName>
        <fullName evidence="2">Aminoglycoside phosphotransferase family protein</fullName>
    </submittedName>
</protein>
<dbReference type="RefSeq" id="WP_179920164.1">
    <property type="nucleotide sequence ID" value="NZ_CP058909.1"/>
</dbReference>